<accession>A0A418XTT7</accession>
<reference evidence="2 3" key="1">
    <citation type="submission" date="2018-09" db="EMBL/GenBank/DDBJ databases">
        <title>Alcanivorax profundi sp. nov., isolated from 1000 m-depth seawater of the Mariana Trench.</title>
        <authorList>
            <person name="Liu J."/>
        </authorList>
    </citation>
    <scope>NUCLEOTIDE SEQUENCE [LARGE SCALE GENOMIC DNA]</scope>
    <source>
        <strain evidence="2 3">MTEO17</strain>
    </source>
</reference>
<organism evidence="2 3">
    <name type="scientific">Alcanivorax profundi</name>
    <dbReference type="NCBI Taxonomy" id="2338368"/>
    <lineage>
        <taxon>Bacteria</taxon>
        <taxon>Pseudomonadati</taxon>
        <taxon>Pseudomonadota</taxon>
        <taxon>Gammaproteobacteria</taxon>
        <taxon>Oceanospirillales</taxon>
        <taxon>Alcanivoracaceae</taxon>
        <taxon>Alcanivorax</taxon>
    </lineage>
</organism>
<dbReference type="OrthoDB" id="6078465at2"/>
<evidence type="ECO:0000259" key="1">
    <source>
        <dbReference type="Pfam" id="PF14341"/>
    </source>
</evidence>
<comment type="caution">
    <text evidence="2">The sequence shown here is derived from an EMBL/GenBank/DDBJ whole genome shotgun (WGS) entry which is preliminary data.</text>
</comment>
<evidence type="ECO:0000313" key="3">
    <source>
        <dbReference type="Proteomes" id="UP000283734"/>
    </source>
</evidence>
<keyword evidence="3" id="KW-1185">Reference proteome</keyword>
<feature type="domain" description="Type 4 fimbrial biogenesis protein PilX N-terminal" evidence="1">
    <location>
        <begin position="3"/>
        <end position="46"/>
    </location>
</feature>
<gene>
    <name evidence="2" type="ORF">D4A39_15955</name>
</gene>
<name>A0A418XTT7_9GAMM</name>
<sequence length="163" mass="17029">MLVALLILVAISLLGISAMKTSMFSSKVSTGVQADAMVFEAAESAIVEAYSELDDMASTDLSAFLGGDVMTRCLAASNPRKVGVCGAPDYLGNRGLIKASSTSQVNGFQLISGAQLSSTGNAGTFVDYQVQIVGSSRMAAFNIDDAHIQELLKRGIRPSSEIE</sequence>
<dbReference type="Proteomes" id="UP000283734">
    <property type="component" value="Unassembled WGS sequence"/>
</dbReference>
<protein>
    <recommendedName>
        <fullName evidence="1">Type 4 fimbrial biogenesis protein PilX N-terminal domain-containing protein</fullName>
    </recommendedName>
</protein>
<proteinExistence type="predicted"/>
<dbReference type="AlphaFoldDB" id="A0A418XTT7"/>
<dbReference type="Pfam" id="PF14341">
    <property type="entry name" value="PilX_N"/>
    <property type="match status" value="1"/>
</dbReference>
<dbReference type="InterPro" id="IPR025746">
    <property type="entry name" value="PilX_N_dom"/>
</dbReference>
<evidence type="ECO:0000313" key="2">
    <source>
        <dbReference type="EMBL" id="RJG16054.1"/>
    </source>
</evidence>
<dbReference type="EMBL" id="QYYA01000007">
    <property type="protein sequence ID" value="RJG16054.1"/>
    <property type="molecule type" value="Genomic_DNA"/>
</dbReference>